<feature type="signal peptide" evidence="1">
    <location>
        <begin position="1"/>
        <end position="17"/>
    </location>
</feature>
<comment type="caution">
    <text evidence="2">The sequence shown here is derived from an EMBL/GenBank/DDBJ whole genome shotgun (WGS) entry which is preliminary data.</text>
</comment>
<evidence type="ECO:0000256" key="1">
    <source>
        <dbReference type="SAM" id="SignalP"/>
    </source>
</evidence>
<dbReference type="EMBL" id="JASJQH010000373">
    <property type="protein sequence ID" value="KAK9764753.1"/>
    <property type="molecule type" value="Genomic_DNA"/>
</dbReference>
<protein>
    <submittedName>
        <fullName evidence="2">Uncharacterized protein</fullName>
    </submittedName>
</protein>
<organism evidence="2 3">
    <name type="scientific">Basidiobolus ranarum</name>
    <dbReference type="NCBI Taxonomy" id="34480"/>
    <lineage>
        <taxon>Eukaryota</taxon>
        <taxon>Fungi</taxon>
        <taxon>Fungi incertae sedis</taxon>
        <taxon>Zoopagomycota</taxon>
        <taxon>Entomophthoromycotina</taxon>
        <taxon>Basidiobolomycetes</taxon>
        <taxon>Basidiobolales</taxon>
        <taxon>Basidiobolaceae</taxon>
        <taxon>Basidiobolus</taxon>
    </lineage>
</organism>
<feature type="chain" id="PRO_5046223945" evidence="1">
    <location>
        <begin position="18"/>
        <end position="134"/>
    </location>
</feature>
<reference evidence="2 3" key="1">
    <citation type="submission" date="2023-04" db="EMBL/GenBank/DDBJ databases">
        <title>Genome of Basidiobolus ranarum AG-B5.</title>
        <authorList>
            <person name="Stajich J.E."/>
            <person name="Carter-House D."/>
            <person name="Gryganskyi A."/>
        </authorList>
    </citation>
    <scope>NUCLEOTIDE SEQUENCE [LARGE SCALE GENOMIC DNA]</scope>
    <source>
        <strain evidence="2 3">AG-B5</strain>
    </source>
</reference>
<dbReference type="Proteomes" id="UP001479436">
    <property type="component" value="Unassembled WGS sequence"/>
</dbReference>
<evidence type="ECO:0000313" key="3">
    <source>
        <dbReference type="Proteomes" id="UP001479436"/>
    </source>
</evidence>
<name>A0ABR2WT94_9FUNG</name>
<accession>A0ABR2WT94</accession>
<sequence>MKVYFLLGLFLIGAASADKAGSKSEINYQKATQERIQFYTKTIKEFQTIEHNAHKKGTLKGYREYSDGLYHLKNLKDIERQLRRKWEDSRRVLLKGHDDEKKEDLIDKQQDRFDELSDTFFEEYENAVNAVLKA</sequence>
<gene>
    <name evidence="2" type="ORF">K7432_007495</name>
</gene>
<evidence type="ECO:0000313" key="2">
    <source>
        <dbReference type="EMBL" id="KAK9764753.1"/>
    </source>
</evidence>
<keyword evidence="3" id="KW-1185">Reference proteome</keyword>
<keyword evidence="1" id="KW-0732">Signal</keyword>
<proteinExistence type="predicted"/>